<reference evidence="8 9" key="1">
    <citation type="submission" date="2018-08" db="EMBL/GenBank/DDBJ databases">
        <title>A genome reference for cultivated species of the human gut microbiota.</title>
        <authorList>
            <person name="Zou Y."/>
            <person name="Xue W."/>
            <person name="Luo G."/>
        </authorList>
    </citation>
    <scope>NUCLEOTIDE SEQUENCE [LARGE SCALE GENOMIC DNA]</scope>
    <source>
        <strain evidence="8 9">AM37-1AC</strain>
    </source>
</reference>
<dbReference type="InterPro" id="IPR051794">
    <property type="entry name" value="PG_Endopeptidase_C40"/>
</dbReference>
<proteinExistence type="inferred from homology"/>
<evidence type="ECO:0000256" key="5">
    <source>
        <dbReference type="SAM" id="MobiDB-lite"/>
    </source>
</evidence>
<dbReference type="PANTHER" id="PTHR47359">
    <property type="entry name" value="PEPTIDOGLYCAN DL-ENDOPEPTIDASE CWLO"/>
    <property type="match status" value="1"/>
</dbReference>
<keyword evidence="4" id="KW-0788">Thiol protease</keyword>
<dbReference type="SUPFAM" id="SSF54001">
    <property type="entry name" value="Cysteine proteinases"/>
    <property type="match status" value="1"/>
</dbReference>
<name>A0A413YWT9_9FIRM</name>
<evidence type="ECO:0000256" key="6">
    <source>
        <dbReference type="SAM" id="Phobius"/>
    </source>
</evidence>
<dbReference type="PANTHER" id="PTHR47359:SF3">
    <property type="entry name" value="NLP_P60 DOMAIN-CONTAINING PROTEIN-RELATED"/>
    <property type="match status" value="1"/>
</dbReference>
<dbReference type="Gene3D" id="3.90.1720.10">
    <property type="entry name" value="endopeptidase domain like (from Nostoc punctiforme)"/>
    <property type="match status" value="1"/>
</dbReference>
<evidence type="ECO:0000313" key="9">
    <source>
        <dbReference type="Proteomes" id="UP000283513"/>
    </source>
</evidence>
<feature type="compositionally biased region" description="Basic and acidic residues" evidence="5">
    <location>
        <begin position="132"/>
        <end position="146"/>
    </location>
</feature>
<dbReference type="Proteomes" id="UP000283513">
    <property type="component" value="Unassembled WGS sequence"/>
</dbReference>
<comment type="caution">
    <text evidence="8">The sequence shown here is derived from an EMBL/GenBank/DDBJ whole genome shotgun (WGS) entry which is preliminary data.</text>
</comment>
<gene>
    <name evidence="8" type="ORF">DW856_17055</name>
</gene>
<dbReference type="InterPro" id="IPR038765">
    <property type="entry name" value="Papain-like_cys_pep_sf"/>
</dbReference>
<feature type="compositionally biased region" description="Basic and acidic residues" evidence="5">
    <location>
        <begin position="76"/>
        <end position="94"/>
    </location>
</feature>
<evidence type="ECO:0000313" key="8">
    <source>
        <dbReference type="EMBL" id="RHC13503.1"/>
    </source>
</evidence>
<keyword evidence="6" id="KW-0472">Membrane</keyword>
<dbReference type="RefSeq" id="WP_118599068.1">
    <property type="nucleotide sequence ID" value="NZ_QSHO01000020.1"/>
</dbReference>
<keyword evidence="3" id="KW-0378">Hydrolase</keyword>
<evidence type="ECO:0000256" key="4">
    <source>
        <dbReference type="ARBA" id="ARBA00022807"/>
    </source>
</evidence>
<feature type="domain" description="NlpC/P60" evidence="7">
    <location>
        <begin position="784"/>
        <end position="914"/>
    </location>
</feature>
<dbReference type="GO" id="GO:0008234">
    <property type="term" value="F:cysteine-type peptidase activity"/>
    <property type="evidence" value="ECO:0007669"/>
    <property type="project" value="UniProtKB-KW"/>
</dbReference>
<evidence type="ECO:0000256" key="2">
    <source>
        <dbReference type="ARBA" id="ARBA00022670"/>
    </source>
</evidence>
<evidence type="ECO:0000259" key="7">
    <source>
        <dbReference type="PROSITE" id="PS51935"/>
    </source>
</evidence>
<feature type="compositionally biased region" description="Polar residues" evidence="5">
    <location>
        <begin position="109"/>
        <end position="131"/>
    </location>
</feature>
<sequence>MKKTTITTSGNFHKKEYEKLNKTEQYVDSGEKIHTTSKHDIKSQVVGGSGTVNTASFAHNVERMTEKKQQSNVYNPEKRYEEKQRREQGYENRVRNNQSVHVGQGLKTDISNVNSEKTQENHNAYKQSSENQTKENGDKKETKEKGTYDYVKNKEKRNKAPLVLDKKNNIHLTDMSRKYIQNQLQKTNDLGLNAIGLGITGAYALSQYYKISNKGFGITKKAISQTIKSGYHIGTGVYKHTASTIKRVQRYGVKKTIYHQIQRNHIIHTAKLLTSKNIRHRNKGIQVIKQDGKFLVKGFGATTVKMGKATLKTSVKSGNYIVKTAIGQGIGIFDDALNESDDIGVQTLATAHKSVQTIKATAKASKEITKFGIKATGFSYRGIKTGVKLGVKTGKKTVSAAKYIQKNGWKRAGQKVKSNVKTGVKNIFSNLLSGLKNLLLAGMKELLIGGAGIGIIGLVVILTTPLLLFGAFFSGEAKDENDITWSIHDYVSAMSQKQVKSYADDVIGLYNKLKDDNEIITLYNNLSGEEIAIEKDTILSSIPNADDFTNIIEPVFNVLMITRYSMTVEESQKKETYVYLWNLLNNLYSEKLSMEYCDSPDEDGVYYAKETCLRSSDTKYHKKYSGRNCCEESYSCKGHTSYCTDLSKCTNKTIAGKCGGHTTYCTDADLKSCTNKEYHFKCNGYKECLGHRRTRIVMDFNGINALIAEEWDDRINELQLKDTLTDKETEELKLLISNRNFCLAYVDFLKLQDDSYSTDYSVTGNVTGGNGNDTVDLGQYDFDESIGAKIAEAGLQKIGYNYAFGGLTWCNDTTKKGSVGIDCSGFTYILTKEITGKTIPRTAAAQSQGGISINSLADAKAGDFIFYGRNGVTGVGHVGIYLGNGKIVHASNPNDGVKISNATYKQILAIRRYW</sequence>
<protein>
    <submittedName>
        <fullName evidence="8">Peptidoglycan endopeptidase</fullName>
    </submittedName>
</protein>
<accession>A0A413YWT9</accession>
<feature type="region of interest" description="Disordered" evidence="5">
    <location>
        <begin position="64"/>
        <end position="146"/>
    </location>
</feature>
<dbReference type="GO" id="GO:0006508">
    <property type="term" value="P:proteolysis"/>
    <property type="evidence" value="ECO:0007669"/>
    <property type="project" value="UniProtKB-KW"/>
</dbReference>
<comment type="similarity">
    <text evidence="1">Belongs to the peptidase C40 family.</text>
</comment>
<keyword evidence="2" id="KW-0645">Protease</keyword>
<dbReference type="EMBL" id="QSHO01000020">
    <property type="protein sequence ID" value="RHC13503.1"/>
    <property type="molecule type" value="Genomic_DNA"/>
</dbReference>
<dbReference type="PROSITE" id="PS51935">
    <property type="entry name" value="NLPC_P60"/>
    <property type="match status" value="1"/>
</dbReference>
<evidence type="ECO:0000256" key="3">
    <source>
        <dbReference type="ARBA" id="ARBA00022801"/>
    </source>
</evidence>
<feature type="transmembrane region" description="Helical" evidence="6">
    <location>
        <begin position="446"/>
        <end position="473"/>
    </location>
</feature>
<organism evidence="8 9">
    <name type="scientific">Roseburia intestinalis</name>
    <dbReference type="NCBI Taxonomy" id="166486"/>
    <lineage>
        <taxon>Bacteria</taxon>
        <taxon>Bacillati</taxon>
        <taxon>Bacillota</taxon>
        <taxon>Clostridia</taxon>
        <taxon>Lachnospirales</taxon>
        <taxon>Lachnospiraceae</taxon>
        <taxon>Roseburia</taxon>
    </lineage>
</organism>
<dbReference type="InterPro" id="IPR000064">
    <property type="entry name" value="NLP_P60_dom"/>
</dbReference>
<dbReference type="Pfam" id="PF00877">
    <property type="entry name" value="NLPC_P60"/>
    <property type="match status" value="1"/>
</dbReference>
<keyword evidence="6" id="KW-1133">Transmembrane helix</keyword>
<dbReference type="AlphaFoldDB" id="A0A413YWT9"/>
<keyword evidence="6" id="KW-0812">Transmembrane</keyword>
<evidence type="ECO:0000256" key="1">
    <source>
        <dbReference type="ARBA" id="ARBA00007074"/>
    </source>
</evidence>